<comment type="caution">
    <text evidence="12">The sequence shown here is derived from an EMBL/GenBank/DDBJ whole genome shotgun (WGS) entry which is preliminary data.</text>
</comment>
<evidence type="ECO:0000256" key="8">
    <source>
        <dbReference type="PROSITE-ProRule" id="PRU01360"/>
    </source>
</evidence>
<evidence type="ECO:0000313" key="13">
    <source>
        <dbReference type="Proteomes" id="UP001597010"/>
    </source>
</evidence>
<dbReference type="InterPro" id="IPR036942">
    <property type="entry name" value="Beta-barrel_TonB_sf"/>
</dbReference>
<comment type="similarity">
    <text evidence="8">Belongs to the TonB-dependent receptor family.</text>
</comment>
<organism evidence="12 13">
    <name type="scientific">Mucilaginibacter litoreus</name>
    <dbReference type="NCBI Taxonomy" id="1048221"/>
    <lineage>
        <taxon>Bacteria</taxon>
        <taxon>Pseudomonadati</taxon>
        <taxon>Bacteroidota</taxon>
        <taxon>Sphingobacteriia</taxon>
        <taxon>Sphingobacteriales</taxon>
        <taxon>Sphingobacteriaceae</taxon>
        <taxon>Mucilaginibacter</taxon>
    </lineage>
</organism>
<keyword evidence="5 10" id="KW-0732">Signal</keyword>
<evidence type="ECO:0000256" key="5">
    <source>
        <dbReference type="ARBA" id="ARBA00022729"/>
    </source>
</evidence>
<evidence type="ECO:0000256" key="7">
    <source>
        <dbReference type="ARBA" id="ARBA00023237"/>
    </source>
</evidence>
<feature type="chain" id="PRO_5045378983" evidence="10">
    <location>
        <begin position="20"/>
        <end position="827"/>
    </location>
</feature>
<dbReference type="PANTHER" id="PTHR30069">
    <property type="entry name" value="TONB-DEPENDENT OUTER MEMBRANE RECEPTOR"/>
    <property type="match status" value="1"/>
</dbReference>
<dbReference type="PANTHER" id="PTHR30069:SF29">
    <property type="entry name" value="HEMOGLOBIN AND HEMOGLOBIN-HAPTOGLOBIN-BINDING PROTEIN 1-RELATED"/>
    <property type="match status" value="1"/>
</dbReference>
<dbReference type="Gene3D" id="2.40.170.20">
    <property type="entry name" value="TonB-dependent receptor, beta-barrel domain"/>
    <property type="match status" value="1"/>
</dbReference>
<dbReference type="InterPro" id="IPR008969">
    <property type="entry name" value="CarboxyPept-like_regulatory"/>
</dbReference>
<evidence type="ECO:0000256" key="10">
    <source>
        <dbReference type="SAM" id="SignalP"/>
    </source>
</evidence>
<keyword evidence="4 8" id="KW-0812">Transmembrane</keyword>
<feature type="domain" description="Outer membrane protein beta-barrel" evidence="11">
    <location>
        <begin position="386"/>
        <end position="795"/>
    </location>
</feature>
<dbReference type="Pfam" id="PF13620">
    <property type="entry name" value="CarboxypepD_reg"/>
    <property type="match status" value="1"/>
</dbReference>
<dbReference type="Gene3D" id="2.60.40.1120">
    <property type="entry name" value="Carboxypeptidase-like, regulatory domain"/>
    <property type="match status" value="1"/>
</dbReference>
<dbReference type="InterPro" id="IPR039426">
    <property type="entry name" value="TonB-dep_rcpt-like"/>
</dbReference>
<evidence type="ECO:0000256" key="6">
    <source>
        <dbReference type="ARBA" id="ARBA00023136"/>
    </source>
</evidence>
<dbReference type="EMBL" id="JBHTHZ010000003">
    <property type="protein sequence ID" value="MFD0793316.1"/>
    <property type="molecule type" value="Genomic_DNA"/>
</dbReference>
<name>A0ABW3AQH3_9SPHI</name>
<accession>A0ABW3AQH3</accession>
<sequence length="827" mass="90738">MRNFIVFVLLLFIGIQTNAQNAGNGKGKISGKVIDAVTKTPVDYATIAVFKQGSTSPFNGISTDPKGDFLLENVAAGDYKVTVDFLGYQKFTIAHVIVTNGNTAKIGNVLLQPNQKQLKGVNIVAKAPIIENRIDKMVFNAANDLTAQSGAAIDVLKKVPQVTVDIDGNVELQGSGNIRFLINGKPSSIFGASLADALQAIPASQIKSVEVITSPGAKYDAAGTGGIINIILKDSKVSGINGSVNLTAGTRQENGSFNFNARKGNVGVNAFFSGRAQLRSTVLNTNNRTTTGEDNNTTNLFQDGSSNSSRGGYQSGLSFNWSITPKDDLTASFGFNHFGNHSYGGTNQQESLLDAFGNTLREIRSLRNSDSRFSAYATDYSLNYKKTFAKEGQELNVLFTSSYSKNMVNYLQQQDYINNDMASTGLRGNNPGKDRETNISVDYSHPVSKNFTLEGGAKLVIENLNNITNTDTLLADGSFVNNPDQTYAFNYKRNIYAGYLSASTSLFKNFLDVKFGLRNEYTTTTADFPGVVIPGYNTVAPSAVISHKLSAAETIKLSYAYRIERPDYRDVNPFYDISDPHNISTGNPNLKPEVSHAFELGYNKSFNSGANIYVGAFYRHNKNDMQNYSTHFDTLVVNGKEYTDVLLEQRSNIGTQTSVGGNIFASVPVTDKLNLRSNIFVVNRTNVNPGVNRVSAFQYRINLNASYQFGKDFMGEIFGNYNSSSRTLQGRRPQFFFYNIAVRKQFWDKKASIGLVATNPFNEYINQRSTTTGPTFNQASLRQLPFRSFGITLSYKFGKLEFSKNKDKDDRVDNGDQMPSEGGGGRR</sequence>
<evidence type="ECO:0000256" key="9">
    <source>
        <dbReference type="SAM" id="MobiDB-lite"/>
    </source>
</evidence>
<proteinExistence type="inferred from homology"/>
<evidence type="ECO:0000256" key="3">
    <source>
        <dbReference type="ARBA" id="ARBA00022452"/>
    </source>
</evidence>
<evidence type="ECO:0000259" key="11">
    <source>
        <dbReference type="Pfam" id="PF14905"/>
    </source>
</evidence>
<evidence type="ECO:0000256" key="2">
    <source>
        <dbReference type="ARBA" id="ARBA00022448"/>
    </source>
</evidence>
<keyword evidence="6 8" id="KW-0472">Membrane</keyword>
<gene>
    <name evidence="12" type="ORF">ACFQZX_06775</name>
</gene>
<dbReference type="RefSeq" id="WP_377112941.1">
    <property type="nucleotide sequence ID" value="NZ_JBHTHZ010000003.1"/>
</dbReference>
<dbReference type="SUPFAM" id="SSF56935">
    <property type="entry name" value="Porins"/>
    <property type="match status" value="1"/>
</dbReference>
<evidence type="ECO:0000256" key="4">
    <source>
        <dbReference type="ARBA" id="ARBA00022692"/>
    </source>
</evidence>
<dbReference type="InterPro" id="IPR041700">
    <property type="entry name" value="OMP_b-brl_3"/>
</dbReference>
<evidence type="ECO:0000313" key="12">
    <source>
        <dbReference type="EMBL" id="MFD0793316.1"/>
    </source>
</evidence>
<feature type="region of interest" description="Disordered" evidence="9">
    <location>
        <begin position="805"/>
        <end position="827"/>
    </location>
</feature>
<dbReference type="Gene3D" id="2.170.130.10">
    <property type="entry name" value="TonB-dependent receptor, plug domain"/>
    <property type="match status" value="1"/>
</dbReference>
<dbReference type="InterPro" id="IPR037066">
    <property type="entry name" value="Plug_dom_sf"/>
</dbReference>
<feature type="compositionally biased region" description="Basic and acidic residues" evidence="9">
    <location>
        <begin position="805"/>
        <end position="814"/>
    </location>
</feature>
<dbReference type="SUPFAM" id="SSF49464">
    <property type="entry name" value="Carboxypeptidase regulatory domain-like"/>
    <property type="match status" value="1"/>
</dbReference>
<reference evidence="13" key="1">
    <citation type="journal article" date="2019" name="Int. J. Syst. Evol. Microbiol.">
        <title>The Global Catalogue of Microorganisms (GCM) 10K type strain sequencing project: providing services to taxonomists for standard genome sequencing and annotation.</title>
        <authorList>
            <consortium name="The Broad Institute Genomics Platform"/>
            <consortium name="The Broad Institute Genome Sequencing Center for Infectious Disease"/>
            <person name="Wu L."/>
            <person name="Ma J."/>
        </authorList>
    </citation>
    <scope>NUCLEOTIDE SEQUENCE [LARGE SCALE GENOMIC DNA]</scope>
    <source>
        <strain evidence="13">CCUG 61484</strain>
    </source>
</reference>
<keyword evidence="13" id="KW-1185">Reference proteome</keyword>
<protein>
    <submittedName>
        <fullName evidence="12">TonB-dependent receptor domain-containing protein</fullName>
    </submittedName>
</protein>
<keyword evidence="2 8" id="KW-0813">Transport</keyword>
<keyword evidence="3 8" id="KW-1134">Transmembrane beta strand</keyword>
<keyword evidence="7 8" id="KW-0998">Cell outer membrane</keyword>
<dbReference type="Proteomes" id="UP001597010">
    <property type="component" value="Unassembled WGS sequence"/>
</dbReference>
<feature type="signal peptide" evidence="10">
    <location>
        <begin position="1"/>
        <end position="19"/>
    </location>
</feature>
<dbReference type="PROSITE" id="PS52016">
    <property type="entry name" value="TONB_DEPENDENT_REC_3"/>
    <property type="match status" value="1"/>
</dbReference>
<comment type="subcellular location">
    <subcellularLocation>
        <location evidence="1 8">Cell outer membrane</location>
        <topology evidence="1 8">Multi-pass membrane protein</topology>
    </subcellularLocation>
</comment>
<feature type="region of interest" description="Disordered" evidence="9">
    <location>
        <begin position="285"/>
        <end position="309"/>
    </location>
</feature>
<dbReference type="Pfam" id="PF14905">
    <property type="entry name" value="OMP_b-brl_3"/>
    <property type="match status" value="1"/>
</dbReference>
<evidence type="ECO:0000256" key="1">
    <source>
        <dbReference type="ARBA" id="ARBA00004571"/>
    </source>
</evidence>
<keyword evidence="12" id="KW-0675">Receptor</keyword>